<dbReference type="PROSITE" id="PS50225">
    <property type="entry name" value="SOCS"/>
    <property type="match status" value="1"/>
</dbReference>
<sequence>MERGGGGCDEPSLCSGELLSPYISSAGSGWPDAEPSHCVGGNYVLSRAPDATDGPRYLFDHIPPRLAPSRGEDDLFDLPAAGGEDDLWPPTSEDRLCRPAPERLGAAPVSCAAAVTQPGPPSVSVSIGGCSRLEPASVPTATERRPLHHSGGGLCRTSEPPQPAADPEGCIPAIEIGLRPSCPSSCSGSIKLQISVPCNRATTVSVRSHPPHGAHTAHVPHAAHLASHAASCGPCAAPASPLPASPCRPPHPLRSCCGPSFGPIAVAVDATPPEAAGDDEMAVLAKATAYLRESGWYYGMLSWQEAQEYLRGANRGTFLARDSFDRRFLFALTVQTAKGPTSVRVQFLQGRFRLDAPATLLPGMPTFPDVNSLVEHYARHGHVLYDQKGRPLLKMRLVRPLRQEPPSLQHWCRLALNAAGLEKPPLLPDKLQKYVQEYPFSR</sequence>
<dbReference type="GO" id="GO:0046935">
    <property type="term" value="F:1-phosphatidylinositol-3-kinase regulator activity"/>
    <property type="evidence" value="ECO:0007669"/>
    <property type="project" value="TreeGrafter"/>
</dbReference>
<dbReference type="SUPFAM" id="SSF158235">
    <property type="entry name" value="SOCS box-like"/>
    <property type="match status" value="1"/>
</dbReference>
<dbReference type="PANTHER" id="PTHR10155">
    <property type="entry name" value="PHOSPHATIDYLINOSITOL 3-KINASE REGULATORY SUBUNIT"/>
    <property type="match status" value="1"/>
</dbReference>
<feature type="region of interest" description="Disordered" evidence="6">
    <location>
        <begin position="138"/>
        <end position="168"/>
    </location>
</feature>
<dbReference type="GO" id="GO:0009968">
    <property type="term" value="P:negative regulation of signal transduction"/>
    <property type="evidence" value="ECO:0007669"/>
    <property type="project" value="UniProtKB-KW"/>
</dbReference>
<feature type="domain" description="SH2" evidence="7">
    <location>
        <begin position="296"/>
        <end position="401"/>
    </location>
</feature>
<dbReference type="CDD" id="cd09923">
    <property type="entry name" value="SH2_SOCS_family"/>
    <property type="match status" value="1"/>
</dbReference>
<dbReference type="AlphaFoldDB" id="A0A6A4WF94"/>
<dbReference type="GO" id="GO:0035556">
    <property type="term" value="P:intracellular signal transduction"/>
    <property type="evidence" value="ECO:0007669"/>
    <property type="project" value="InterPro"/>
</dbReference>
<dbReference type="Gene3D" id="3.30.505.10">
    <property type="entry name" value="SH2 domain"/>
    <property type="match status" value="1"/>
</dbReference>
<evidence type="ECO:0000256" key="6">
    <source>
        <dbReference type="SAM" id="MobiDB-lite"/>
    </source>
</evidence>
<keyword evidence="3" id="KW-0833">Ubl conjugation pathway</keyword>
<dbReference type="GO" id="GO:0046854">
    <property type="term" value="P:phosphatidylinositol phosphate biosynthetic process"/>
    <property type="evidence" value="ECO:0007669"/>
    <property type="project" value="TreeGrafter"/>
</dbReference>
<name>A0A6A4WF94_AMPAM</name>
<accession>A0A6A4WF94</accession>
<dbReference type="InterPro" id="IPR000980">
    <property type="entry name" value="SH2"/>
</dbReference>
<evidence type="ECO:0000259" key="7">
    <source>
        <dbReference type="PROSITE" id="PS50001"/>
    </source>
</evidence>
<reference evidence="9 10" key="1">
    <citation type="submission" date="2019-07" db="EMBL/GenBank/DDBJ databases">
        <title>Draft genome assembly of a fouling barnacle, Amphibalanus amphitrite (Darwin, 1854): The first reference genome for Thecostraca.</title>
        <authorList>
            <person name="Kim W."/>
        </authorList>
    </citation>
    <scope>NUCLEOTIDE SEQUENCE [LARGE SCALE GENOMIC DNA]</scope>
    <source>
        <strain evidence="9">SNU_AA5</strain>
        <tissue evidence="9">Soma without cirri and trophi</tissue>
    </source>
</reference>
<keyword evidence="10" id="KW-1185">Reference proteome</keyword>
<dbReference type="SMART" id="SM00252">
    <property type="entry name" value="SH2"/>
    <property type="match status" value="1"/>
</dbReference>
<dbReference type="EMBL" id="VIIS01001052">
    <property type="protein sequence ID" value="KAF0302514.1"/>
    <property type="molecule type" value="Genomic_DNA"/>
</dbReference>
<evidence type="ECO:0000256" key="5">
    <source>
        <dbReference type="PROSITE-ProRule" id="PRU00191"/>
    </source>
</evidence>
<evidence type="ECO:0000259" key="8">
    <source>
        <dbReference type="PROSITE" id="PS50225"/>
    </source>
</evidence>
<dbReference type="InterPro" id="IPR036860">
    <property type="entry name" value="SH2_dom_sf"/>
</dbReference>
<proteinExistence type="predicted"/>
<organism evidence="9 10">
    <name type="scientific">Amphibalanus amphitrite</name>
    <name type="common">Striped barnacle</name>
    <name type="synonym">Balanus amphitrite</name>
    <dbReference type="NCBI Taxonomy" id="1232801"/>
    <lineage>
        <taxon>Eukaryota</taxon>
        <taxon>Metazoa</taxon>
        <taxon>Ecdysozoa</taxon>
        <taxon>Arthropoda</taxon>
        <taxon>Crustacea</taxon>
        <taxon>Multicrustacea</taxon>
        <taxon>Cirripedia</taxon>
        <taxon>Thoracica</taxon>
        <taxon>Thoracicalcarea</taxon>
        <taxon>Balanomorpha</taxon>
        <taxon>Balanoidea</taxon>
        <taxon>Balanidae</taxon>
        <taxon>Amphibalaninae</taxon>
        <taxon>Amphibalanus</taxon>
    </lineage>
</organism>
<gene>
    <name evidence="9" type="primary">CISH_1</name>
    <name evidence="9" type="ORF">FJT64_025403</name>
</gene>
<evidence type="ECO:0000313" key="9">
    <source>
        <dbReference type="EMBL" id="KAF0302514.1"/>
    </source>
</evidence>
<comment type="caution">
    <text evidence="9">The sequence shown here is derived from an EMBL/GenBank/DDBJ whole genome shotgun (WGS) entry which is preliminary data.</text>
</comment>
<keyword evidence="2" id="KW-0734">Signal transduction inhibitor</keyword>
<dbReference type="PROSITE" id="PS50001">
    <property type="entry name" value="SH2"/>
    <property type="match status" value="1"/>
</dbReference>
<dbReference type="InterPro" id="IPR036036">
    <property type="entry name" value="SOCS_box-like_dom_sf"/>
</dbReference>
<dbReference type="GO" id="GO:0005942">
    <property type="term" value="C:phosphatidylinositol 3-kinase complex"/>
    <property type="evidence" value="ECO:0007669"/>
    <property type="project" value="TreeGrafter"/>
</dbReference>
<dbReference type="Proteomes" id="UP000440578">
    <property type="component" value="Unassembled WGS sequence"/>
</dbReference>
<keyword evidence="4 5" id="KW-0727">SH2 domain</keyword>
<dbReference type="InterPro" id="IPR001496">
    <property type="entry name" value="SOCS_box"/>
</dbReference>
<dbReference type="OrthoDB" id="10063348at2759"/>
<dbReference type="Pfam" id="PF00017">
    <property type="entry name" value="SH2"/>
    <property type="match status" value="1"/>
</dbReference>
<dbReference type="SMART" id="SM00969">
    <property type="entry name" value="SOCS_box"/>
    <property type="match status" value="1"/>
</dbReference>
<dbReference type="PRINTS" id="PR00401">
    <property type="entry name" value="SH2DOMAIN"/>
</dbReference>
<protein>
    <submittedName>
        <fullName evidence="9">Cytokine-inducible SH2-containing protein</fullName>
    </submittedName>
</protein>
<evidence type="ECO:0000313" key="10">
    <source>
        <dbReference type="Proteomes" id="UP000440578"/>
    </source>
</evidence>
<dbReference type="PANTHER" id="PTHR10155:SF16">
    <property type="entry name" value="SUPPRESSOR OF CYTOKINE SIGNALING 2"/>
    <property type="match status" value="1"/>
</dbReference>
<evidence type="ECO:0000256" key="3">
    <source>
        <dbReference type="ARBA" id="ARBA00022786"/>
    </source>
</evidence>
<evidence type="ECO:0000256" key="4">
    <source>
        <dbReference type="ARBA" id="ARBA00022999"/>
    </source>
</evidence>
<evidence type="ECO:0000256" key="2">
    <source>
        <dbReference type="ARBA" id="ARBA00022700"/>
    </source>
</evidence>
<dbReference type="SUPFAM" id="SSF55550">
    <property type="entry name" value="SH2 domain"/>
    <property type="match status" value="1"/>
</dbReference>
<keyword evidence="1" id="KW-0341">Growth regulation</keyword>
<feature type="domain" description="SOCS box" evidence="8">
    <location>
        <begin position="392"/>
        <end position="441"/>
    </location>
</feature>
<evidence type="ECO:0000256" key="1">
    <source>
        <dbReference type="ARBA" id="ARBA00022604"/>
    </source>
</evidence>